<evidence type="ECO:0000256" key="7">
    <source>
        <dbReference type="ARBA" id="ARBA00023136"/>
    </source>
</evidence>
<name>A0A6J7K5M0_9ZZZZ</name>
<feature type="compositionally biased region" description="Basic and acidic residues" evidence="8">
    <location>
        <begin position="332"/>
        <end position="345"/>
    </location>
</feature>
<accession>A0A6J7K5M0</accession>
<proteinExistence type="inferred from homology"/>
<evidence type="ECO:0000256" key="1">
    <source>
        <dbReference type="ARBA" id="ARBA00004651"/>
    </source>
</evidence>
<dbReference type="GO" id="GO:0015095">
    <property type="term" value="F:magnesium ion transmembrane transporter activity"/>
    <property type="evidence" value="ECO:0007669"/>
    <property type="project" value="TreeGrafter"/>
</dbReference>
<dbReference type="AlphaFoldDB" id="A0A6J7K5M0"/>
<keyword evidence="5 9" id="KW-0812">Transmembrane</keyword>
<evidence type="ECO:0000256" key="5">
    <source>
        <dbReference type="ARBA" id="ARBA00022692"/>
    </source>
</evidence>
<evidence type="ECO:0000313" key="10">
    <source>
        <dbReference type="EMBL" id="CAB4950129.1"/>
    </source>
</evidence>
<evidence type="ECO:0000256" key="4">
    <source>
        <dbReference type="ARBA" id="ARBA00022475"/>
    </source>
</evidence>
<evidence type="ECO:0000256" key="2">
    <source>
        <dbReference type="ARBA" id="ARBA00009765"/>
    </source>
</evidence>
<dbReference type="GO" id="GO:0000287">
    <property type="term" value="F:magnesium ion binding"/>
    <property type="evidence" value="ECO:0007669"/>
    <property type="project" value="TreeGrafter"/>
</dbReference>
<dbReference type="InterPro" id="IPR045861">
    <property type="entry name" value="CorA_cytoplasmic_dom"/>
</dbReference>
<dbReference type="Gene3D" id="1.20.58.340">
    <property type="entry name" value="Magnesium transport protein CorA, transmembrane region"/>
    <property type="match status" value="1"/>
</dbReference>
<protein>
    <submittedName>
        <fullName evidence="10">Unannotated protein</fullName>
    </submittedName>
</protein>
<feature type="transmembrane region" description="Helical" evidence="9">
    <location>
        <begin position="294"/>
        <end position="316"/>
    </location>
</feature>
<keyword evidence="6 9" id="KW-1133">Transmembrane helix</keyword>
<keyword evidence="3" id="KW-0813">Transport</keyword>
<organism evidence="10">
    <name type="scientific">freshwater metagenome</name>
    <dbReference type="NCBI Taxonomy" id="449393"/>
    <lineage>
        <taxon>unclassified sequences</taxon>
        <taxon>metagenomes</taxon>
        <taxon>ecological metagenomes</taxon>
    </lineage>
</organism>
<dbReference type="GO" id="GO:0050897">
    <property type="term" value="F:cobalt ion binding"/>
    <property type="evidence" value="ECO:0007669"/>
    <property type="project" value="TreeGrafter"/>
</dbReference>
<evidence type="ECO:0000256" key="6">
    <source>
        <dbReference type="ARBA" id="ARBA00022989"/>
    </source>
</evidence>
<dbReference type="SUPFAM" id="SSF143865">
    <property type="entry name" value="CorA soluble domain-like"/>
    <property type="match status" value="1"/>
</dbReference>
<dbReference type="EMBL" id="CAFBNE010000042">
    <property type="protein sequence ID" value="CAB4950129.1"/>
    <property type="molecule type" value="Genomic_DNA"/>
</dbReference>
<dbReference type="PANTHER" id="PTHR46494:SF1">
    <property type="entry name" value="CORA FAMILY METAL ION TRANSPORTER (EUROFUNG)"/>
    <property type="match status" value="1"/>
</dbReference>
<evidence type="ECO:0000256" key="9">
    <source>
        <dbReference type="SAM" id="Phobius"/>
    </source>
</evidence>
<dbReference type="Pfam" id="PF01544">
    <property type="entry name" value="CorA"/>
    <property type="match status" value="1"/>
</dbReference>
<feature type="transmembrane region" description="Helical" evidence="9">
    <location>
        <begin position="262"/>
        <end position="279"/>
    </location>
</feature>
<keyword evidence="7 9" id="KW-0472">Membrane</keyword>
<dbReference type="InterPro" id="IPR002523">
    <property type="entry name" value="MgTranspt_CorA/ZnTranspt_ZntB"/>
</dbReference>
<comment type="subcellular location">
    <subcellularLocation>
        <location evidence="1">Cell membrane</location>
        <topology evidence="1">Multi-pass membrane protein</topology>
    </subcellularLocation>
</comment>
<feature type="region of interest" description="Disordered" evidence="8">
    <location>
        <begin position="326"/>
        <end position="345"/>
    </location>
</feature>
<evidence type="ECO:0000256" key="8">
    <source>
        <dbReference type="SAM" id="MobiDB-lite"/>
    </source>
</evidence>
<sequence length="345" mass="37250">MGITTFDGATSRSTSLDALNPVTSGSPFTWIDIDVNRAKGNDEARSALTHLGVPAEFVDEALKPDRAGQITPNTSGMTGVTWVVADGASGLEEVHFSWTPSSFITVRWGGDTAIKEVRRRVAERPTNLFAHPASALGVILQFMNAGLDTRVIALGHRVAGLEDALLEQQTPALLRQIRVLRSEVGELLTRLVGYYGATSEIAIDSSGLPGMDAAGAAHLVMYSRHVNDTLRMVDALDGRVRDSVVDYQTGISGQQSARINQLTIVSMVFLPISFLTGYFGQNFQVEITGMTSPLSFWLLGVALPIGVAATAVWFLIGRPTLRRIVRPSPGSSRKEMDDPTRRADE</sequence>
<evidence type="ECO:0000256" key="3">
    <source>
        <dbReference type="ARBA" id="ARBA00022448"/>
    </source>
</evidence>
<gene>
    <name evidence="10" type="ORF">UFOPK3772_01483</name>
</gene>
<comment type="similarity">
    <text evidence="2">Belongs to the CorA metal ion transporter (MIT) (TC 1.A.35) family.</text>
</comment>
<dbReference type="PANTHER" id="PTHR46494">
    <property type="entry name" value="CORA FAMILY METAL ION TRANSPORTER (EUROFUNG)"/>
    <property type="match status" value="1"/>
</dbReference>
<reference evidence="10" key="1">
    <citation type="submission" date="2020-05" db="EMBL/GenBank/DDBJ databases">
        <authorList>
            <person name="Chiriac C."/>
            <person name="Salcher M."/>
            <person name="Ghai R."/>
            <person name="Kavagutti S V."/>
        </authorList>
    </citation>
    <scope>NUCLEOTIDE SEQUENCE</scope>
</reference>
<dbReference type="GO" id="GO:0005886">
    <property type="term" value="C:plasma membrane"/>
    <property type="evidence" value="ECO:0007669"/>
    <property type="project" value="UniProtKB-SubCell"/>
</dbReference>
<dbReference type="GO" id="GO:0015087">
    <property type="term" value="F:cobalt ion transmembrane transporter activity"/>
    <property type="evidence" value="ECO:0007669"/>
    <property type="project" value="TreeGrafter"/>
</dbReference>
<keyword evidence="4" id="KW-1003">Cell membrane</keyword>
<dbReference type="SUPFAM" id="SSF144083">
    <property type="entry name" value="Magnesium transport protein CorA, transmembrane region"/>
    <property type="match status" value="1"/>
</dbReference>
<dbReference type="InterPro" id="IPR045863">
    <property type="entry name" value="CorA_TM1_TM2"/>
</dbReference>